<evidence type="ECO:0000259" key="15">
    <source>
        <dbReference type="PROSITE" id="PS50142"/>
    </source>
</evidence>
<organism evidence="16 17">
    <name type="scientific">Mycoplasmopsis meleagridis ATCC 25294</name>
    <dbReference type="NCBI Taxonomy" id="1264554"/>
    <lineage>
        <taxon>Bacteria</taxon>
        <taxon>Bacillati</taxon>
        <taxon>Mycoplasmatota</taxon>
        <taxon>Mycoplasmoidales</taxon>
        <taxon>Metamycoplasmataceae</taxon>
        <taxon>Mycoplasmopsis</taxon>
    </lineage>
</organism>
<keyword evidence="11 13" id="KW-0694">RNA-binding</keyword>
<evidence type="ECO:0000256" key="5">
    <source>
        <dbReference type="ARBA" id="ARBA00022694"/>
    </source>
</evidence>
<sequence>MSNSGFDLFMQQFDIKIKSYSLYREALTHPSYTKFSSKKNDEKNYQNLEFLGDSLLQFLVSTFLFEKQLADDQGKLTLLRSKMVNTKNLNEISNRLNLKFFLLTAPEKMGEEVKRSEKVGADIYESFVAAIYLDQGLEIASKFVSKTLFPTVKHFLESDLKDFKTIFQEKIQSYSKNNVIYSTYHNNGIFESKVIHDNQIYGIGQGKNKLEAEENAAKNALEKLKIKIG</sequence>
<comment type="function">
    <text evidence="12 13">Digests double-stranded RNA. Involved in the processing of primary rRNA transcript to yield the immediate precursors to the large and small rRNAs (23S and 16S). Processes some mRNAs, and tRNAs when they are encoded in the rRNA operon. Processes pre-crRNA and tracrRNA of type II CRISPR loci if present in the organism.</text>
</comment>
<dbReference type="PROSITE" id="PS50137">
    <property type="entry name" value="DS_RBD"/>
    <property type="match status" value="1"/>
</dbReference>
<gene>
    <name evidence="13 16" type="primary">rnc</name>
    <name evidence="16" type="ORF">MMELEA_01670</name>
</gene>
<evidence type="ECO:0000256" key="7">
    <source>
        <dbReference type="ARBA" id="ARBA00022723"/>
    </source>
</evidence>
<dbReference type="CDD" id="cd10845">
    <property type="entry name" value="DSRM_RNAse_III_family"/>
    <property type="match status" value="1"/>
</dbReference>
<accession>A0A0F5H0Q3</accession>
<proteinExistence type="inferred from homology"/>
<dbReference type="GO" id="GO:0006364">
    <property type="term" value="P:rRNA processing"/>
    <property type="evidence" value="ECO:0007669"/>
    <property type="project" value="UniProtKB-UniRule"/>
</dbReference>
<feature type="domain" description="DRBM" evidence="14">
    <location>
        <begin position="162"/>
        <end position="226"/>
    </location>
</feature>
<comment type="subunit">
    <text evidence="13">Homodimer.</text>
</comment>
<evidence type="ECO:0000256" key="8">
    <source>
        <dbReference type="ARBA" id="ARBA00022759"/>
    </source>
</evidence>
<dbReference type="STRING" id="29561.MM26B8_04080"/>
<dbReference type="Pfam" id="PF00035">
    <property type="entry name" value="dsrm"/>
    <property type="match status" value="1"/>
</dbReference>
<keyword evidence="10 13" id="KW-0460">Magnesium</keyword>
<name>A0A0F5H0Q3_9BACT</name>
<dbReference type="Pfam" id="PF14622">
    <property type="entry name" value="Ribonucleas_3_3"/>
    <property type="match status" value="1"/>
</dbReference>
<dbReference type="SUPFAM" id="SSF69065">
    <property type="entry name" value="RNase III domain-like"/>
    <property type="match status" value="1"/>
</dbReference>
<feature type="binding site" evidence="13">
    <location>
        <position position="49"/>
    </location>
    <ligand>
        <name>Mg(2+)</name>
        <dbReference type="ChEBI" id="CHEBI:18420"/>
    </ligand>
</feature>
<dbReference type="InterPro" id="IPR014720">
    <property type="entry name" value="dsRBD_dom"/>
</dbReference>
<dbReference type="Gene3D" id="1.10.1520.10">
    <property type="entry name" value="Ribonuclease III domain"/>
    <property type="match status" value="1"/>
</dbReference>
<keyword evidence="3 13" id="KW-0698">rRNA processing</keyword>
<comment type="catalytic activity">
    <reaction evidence="1 13">
        <text>Endonucleolytic cleavage to 5'-phosphomonoester.</text>
        <dbReference type="EC" id="3.1.26.3"/>
    </reaction>
</comment>
<dbReference type="Gene3D" id="3.30.160.20">
    <property type="match status" value="1"/>
</dbReference>
<evidence type="ECO:0000256" key="2">
    <source>
        <dbReference type="ARBA" id="ARBA00010183"/>
    </source>
</evidence>
<keyword evidence="17" id="KW-1185">Reference proteome</keyword>
<keyword evidence="8 13" id="KW-0255">Endonuclease</keyword>
<feature type="domain" description="RNase III" evidence="15">
    <location>
        <begin position="6"/>
        <end position="136"/>
    </location>
</feature>
<comment type="caution">
    <text evidence="16">The sequence shown here is derived from an EMBL/GenBank/DDBJ whole genome shotgun (WGS) entry which is preliminary data.</text>
</comment>
<evidence type="ECO:0000259" key="14">
    <source>
        <dbReference type="PROSITE" id="PS50137"/>
    </source>
</evidence>
<keyword evidence="9 13" id="KW-0378">Hydrolase</keyword>
<dbReference type="SMART" id="SM00535">
    <property type="entry name" value="RIBOc"/>
    <property type="match status" value="1"/>
</dbReference>
<evidence type="ECO:0000256" key="11">
    <source>
        <dbReference type="ARBA" id="ARBA00022884"/>
    </source>
</evidence>
<dbReference type="EC" id="3.1.26.3" evidence="13"/>
<dbReference type="SUPFAM" id="SSF54768">
    <property type="entry name" value="dsRNA-binding domain-like"/>
    <property type="match status" value="1"/>
</dbReference>
<dbReference type="GO" id="GO:0005737">
    <property type="term" value="C:cytoplasm"/>
    <property type="evidence" value="ECO:0007669"/>
    <property type="project" value="UniProtKB-SubCell"/>
</dbReference>
<protein>
    <recommendedName>
        <fullName evidence="13">Ribonuclease 3</fullName>
        <ecNumber evidence="13">3.1.26.3</ecNumber>
    </recommendedName>
    <alternativeName>
        <fullName evidence="13">Ribonuclease III</fullName>
        <shortName evidence="13">RNase III</shortName>
    </alternativeName>
</protein>
<dbReference type="GO" id="GO:0046872">
    <property type="term" value="F:metal ion binding"/>
    <property type="evidence" value="ECO:0007669"/>
    <property type="project" value="UniProtKB-KW"/>
</dbReference>
<evidence type="ECO:0000313" key="17">
    <source>
        <dbReference type="Proteomes" id="UP000033750"/>
    </source>
</evidence>
<keyword evidence="6 13" id="KW-0540">Nuclease</keyword>
<dbReference type="InterPro" id="IPR000999">
    <property type="entry name" value="RNase_III_dom"/>
</dbReference>
<evidence type="ECO:0000256" key="1">
    <source>
        <dbReference type="ARBA" id="ARBA00000109"/>
    </source>
</evidence>
<dbReference type="PANTHER" id="PTHR14950">
    <property type="entry name" value="DICER-RELATED"/>
    <property type="match status" value="1"/>
</dbReference>
<dbReference type="InterPro" id="IPR036389">
    <property type="entry name" value="RNase_III_sf"/>
</dbReference>
<dbReference type="EMBL" id="JZXN01000017">
    <property type="protein sequence ID" value="KKB26783.1"/>
    <property type="molecule type" value="Genomic_DNA"/>
</dbReference>
<comment type="cofactor">
    <cofactor evidence="13">
        <name>Mg(2+)</name>
        <dbReference type="ChEBI" id="CHEBI:18420"/>
    </cofactor>
</comment>
<dbReference type="NCBIfam" id="TIGR02191">
    <property type="entry name" value="RNaseIII"/>
    <property type="match status" value="1"/>
</dbReference>
<dbReference type="PATRIC" id="fig|1264554.4.peg.198"/>
<evidence type="ECO:0000256" key="13">
    <source>
        <dbReference type="HAMAP-Rule" id="MF_00104"/>
    </source>
</evidence>
<keyword evidence="4 13" id="KW-0507">mRNA processing</keyword>
<feature type="binding site" evidence="13">
    <location>
        <position position="125"/>
    </location>
    <ligand>
        <name>Mg(2+)</name>
        <dbReference type="ChEBI" id="CHEBI:18420"/>
    </ligand>
</feature>
<dbReference type="HAMAP" id="MF_00104">
    <property type="entry name" value="RNase_III"/>
    <property type="match status" value="1"/>
</dbReference>
<evidence type="ECO:0000256" key="4">
    <source>
        <dbReference type="ARBA" id="ARBA00022664"/>
    </source>
</evidence>
<dbReference type="RefSeq" id="WP_046097117.1">
    <property type="nucleotide sequence ID" value="NZ_JZXN01000017.1"/>
</dbReference>
<feature type="active site" evidence="13">
    <location>
        <position position="125"/>
    </location>
</feature>
<evidence type="ECO:0000256" key="3">
    <source>
        <dbReference type="ARBA" id="ARBA00022552"/>
    </source>
</evidence>
<dbReference type="SMART" id="SM00358">
    <property type="entry name" value="DSRM"/>
    <property type="match status" value="1"/>
</dbReference>
<dbReference type="GO" id="GO:0008033">
    <property type="term" value="P:tRNA processing"/>
    <property type="evidence" value="ECO:0007669"/>
    <property type="project" value="UniProtKB-KW"/>
</dbReference>
<evidence type="ECO:0000256" key="12">
    <source>
        <dbReference type="ARBA" id="ARBA00049596"/>
    </source>
</evidence>
<evidence type="ECO:0000256" key="6">
    <source>
        <dbReference type="ARBA" id="ARBA00022722"/>
    </source>
</evidence>
<comment type="similarity">
    <text evidence="2">Belongs to the ribonuclease III family.</text>
</comment>
<dbReference type="OrthoDB" id="9805026at2"/>
<dbReference type="InterPro" id="IPR011907">
    <property type="entry name" value="RNase_III"/>
</dbReference>
<dbReference type="PROSITE" id="PS50142">
    <property type="entry name" value="RNASE_3_2"/>
    <property type="match status" value="1"/>
</dbReference>
<dbReference type="GO" id="GO:0006397">
    <property type="term" value="P:mRNA processing"/>
    <property type="evidence" value="ECO:0007669"/>
    <property type="project" value="UniProtKB-UniRule"/>
</dbReference>
<evidence type="ECO:0000313" key="16">
    <source>
        <dbReference type="EMBL" id="KKB26783.1"/>
    </source>
</evidence>
<evidence type="ECO:0000256" key="9">
    <source>
        <dbReference type="ARBA" id="ARBA00022801"/>
    </source>
</evidence>
<reference evidence="16 17" key="1">
    <citation type="submission" date="2015-03" db="EMBL/GenBank/DDBJ databases">
        <title>Genome sequence of Mycoplasma meleagridis strain ATCC 25294.</title>
        <authorList>
            <person name="Yacoub E."/>
            <person name="Blanchard A."/>
            <person name="Sirand-Pugnet P."/>
            <person name="Mardassi B.B.A."/>
        </authorList>
    </citation>
    <scope>NUCLEOTIDE SEQUENCE [LARGE SCALE GENOMIC DNA]</scope>
    <source>
        <strain evidence="16 17">ATCC 25294</strain>
    </source>
</reference>
<feature type="active site" evidence="13">
    <location>
        <position position="53"/>
    </location>
</feature>
<dbReference type="AlphaFoldDB" id="A0A0F5H0Q3"/>
<keyword evidence="13" id="KW-0699">rRNA-binding</keyword>
<keyword evidence="5 13" id="KW-0819">tRNA processing</keyword>
<keyword evidence="13" id="KW-0963">Cytoplasm</keyword>
<feature type="binding site" evidence="13">
    <location>
        <position position="122"/>
    </location>
    <ligand>
        <name>Mg(2+)</name>
        <dbReference type="ChEBI" id="CHEBI:18420"/>
    </ligand>
</feature>
<dbReference type="PANTHER" id="PTHR14950:SF37">
    <property type="entry name" value="ENDORIBONUCLEASE DICER"/>
    <property type="match status" value="1"/>
</dbReference>
<keyword evidence="7 13" id="KW-0479">Metal-binding</keyword>
<dbReference type="GO" id="GO:0004525">
    <property type="term" value="F:ribonuclease III activity"/>
    <property type="evidence" value="ECO:0007669"/>
    <property type="project" value="UniProtKB-UniRule"/>
</dbReference>
<dbReference type="CDD" id="cd00593">
    <property type="entry name" value="RIBOc"/>
    <property type="match status" value="1"/>
</dbReference>
<dbReference type="Proteomes" id="UP000033750">
    <property type="component" value="Unassembled WGS sequence"/>
</dbReference>
<evidence type="ECO:0000256" key="10">
    <source>
        <dbReference type="ARBA" id="ARBA00022842"/>
    </source>
</evidence>
<dbReference type="GO" id="GO:0019843">
    <property type="term" value="F:rRNA binding"/>
    <property type="evidence" value="ECO:0007669"/>
    <property type="project" value="UniProtKB-KW"/>
</dbReference>
<comment type="subcellular location">
    <subcellularLocation>
        <location evidence="13">Cytoplasm</location>
    </subcellularLocation>
</comment>